<reference evidence="3" key="1">
    <citation type="journal article" date="2018" name="Nat. Plants">
        <title>Whole-genome landscape of Medicago truncatula symbiotic genes.</title>
        <authorList>
            <person name="Pecrix Y."/>
            <person name="Staton S.E."/>
            <person name="Sallet E."/>
            <person name="Lelandais-Briere C."/>
            <person name="Moreau S."/>
            <person name="Carrere S."/>
            <person name="Blein T."/>
            <person name="Jardinaud M.F."/>
            <person name="Latrasse D."/>
            <person name="Zouine M."/>
            <person name="Zahm M."/>
            <person name="Kreplak J."/>
            <person name="Mayjonade B."/>
            <person name="Satge C."/>
            <person name="Perez M."/>
            <person name="Cauet S."/>
            <person name="Marande W."/>
            <person name="Chantry-Darmon C."/>
            <person name="Lopez-Roques C."/>
            <person name="Bouchez O."/>
            <person name="Berard A."/>
            <person name="Debelle F."/>
            <person name="Munos S."/>
            <person name="Bendahmane A."/>
            <person name="Berges H."/>
            <person name="Niebel A."/>
            <person name="Buitink J."/>
            <person name="Frugier F."/>
            <person name="Benhamed M."/>
            <person name="Crespi M."/>
            <person name="Gouzy J."/>
            <person name="Gamas P."/>
        </authorList>
    </citation>
    <scope>NUCLEOTIDE SEQUENCE [LARGE SCALE GENOMIC DNA]</scope>
    <source>
        <strain evidence="3">cv. Jemalong A17</strain>
    </source>
</reference>
<gene>
    <name evidence="2" type="ORF">MtrunA17_Chr7g0260151</name>
</gene>
<dbReference type="Proteomes" id="UP000265566">
    <property type="component" value="Chromosome 7"/>
</dbReference>
<evidence type="ECO:0000313" key="2">
    <source>
        <dbReference type="EMBL" id="RHN48105.1"/>
    </source>
</evidence>
<dbReference type="EMBL" id="PSQE01000007">
    <property type="protein sequence ID" value="RHN48105.1"/>
    <property type="molecule type" value="Genomic_DNA"/>
</dbReference>
<dbReference type="Gramene" id="rna42780">
    <property type="protein sequence ID" value="RHN48105.1"/>
    <property type="gene ID" value="gene42780"/>
</dbReference>
<feature type="domain" description="RNase H type-1" evidence="1">
    <location>
        <begin position="224"/>
        <end position="295"/>
    </location>
</feature>
<proteinExistence type="predicted"/>
<dbReference type="InterPro" id="IPR036397">
    <property type="entry name" value="RNaseH_sf"/>
</dbReference>
<sequence length="309" mass="36287">MEQNRQGWNWGLIDGMFNERDKGEICKLTITMATEEDKLIWKFNNRGNYTVKSAYRYAMETLIDNEEYRVPGEWEKMWKLRFPQRVKVFLWSAQIAVHIVRTITRMIGTSLLVVKRQSKFGKLLGYGKLFLKLLLQLPTQLCTDIAMMLWCLWRRRNDKVWEGDMKEVRFSVQLAREVLLQWQAARINGSLQSQVQQSNLQHQHSQQQMVQVWQSPNEDYVKCNVDAALFGEQRCFGIGMCLRNHQGHFIKALTKWYEGTPPPQEAEALGLRDAIIWLGHLGMSKVHTELDCKLVLLVEICYNTFQTLR</sequence>
<dbReference type="InterPro" id="IPR052929">
    <property type="entry name" value="RNase_H-like_EbsB-rel"/>
</dbReference>
<dbReference type="GO" id="GO:0003676">
    <property type="term" value="F:nucleic acid binding"/>
    <property type="evidence" value="ECO:0007669"/>
    <property type="project" value="InterPro"/>
</dbReference>
<name>A0A396HA58_MEDTR</name>
<dbReference type="CDD" id="cd06222">
    <property type="entry name" value="RNase_H_like"/>
    <property type="match status" value="1"/>
</dbReference>
<accession>A0A396HA58</accession>
<dbReference type="Pfam" id="PF13456">
    <property type="entry name" value="RVT_3"/>
    <property type="match status" value="1"/>
</dbReference>
<evidence type="ECO:0000313" key="3">
    <source>
        <dbReference type="Proteomes" id="UP000265566"/>
    </source>
</evidence>
<dbReference type="PANTHER" id="PTHR47074:SF72">
    <property type="entry name" value="RNASE H TYPE-1 DOMAIN-CONTAINING PROTEIN"/>
    <property type="match status" value="1"/>
</dbReference>
<dbReference type="GO" id="GO:0004523">
    <property type="term" value="F:RNA-DNA hybrid ribonuclease activity"/>
    <property type="evidence" value="ECO:0007669"/>
    <property type="project" value="InterPro"/>
</dbReference>
<protein>
    <recommendedName>
        <fullName evidence="1">RNase H type-1 domain-containing protein</fullName>
    </recommendedName>
</protein>
<dbReference type="AlphaFoldDB" id="A0A396HA58"/>
<dbReference type="InterPro" id="IPR044730">
    <property type="entry name" value="RNase_H-like_dom_plant"/>
</dbReference>
<dbReference type="Gene3D" id="3.30.420.10">
    <property type="entry name" value="Ribonuclease H-like superfamily/Ribonuclease H"/>
    <property type="match status" value="1"/>
</dbReference>
<comment type="caution">
    <text evidence="2">The sequence shown here is derived from an EMBL/GenBank/DDBJ whole genome shotgun (WGS) entry which is preliminary data.</text>
</comment>
<dbReference type="InterPro" id="IPR002156">
    <property type="entry name" value="RNaseH_domain"/>
</dbReference>
<evidence type="ECO:0000259" key="1">
    <source>
        <dbReference type="Pfam" id="PF13456"/>
    </source>
</evidence>
<organism evidence="2 3">
    <name type="scientific">Medicago truncatula</name>
    <name type="common">Barrel medic</name>
    <name type="synonym">Medicago tribuloides</name>
    <dbReference type="NCBI Taxonomy" id="3880"/>
    <lineage>
        <taxon>Eukaryota</taxon>
        <taxon>Viridiplantae</taxon>
        <taxon>Streptophyta</taxon>
        <taxon>Embryophyta</taxon>
        <taxon>Tracheophyta</taxon>
        <taxon>Spermatophyta</taxon>
        <taxon>Magnoliopsida</taxon>
        <taxon>eudicotyledons</taxon>
        <taxon>Gunneridae</taxon>
        <taxon>Pentapetalae</taxon>
        <taxon>rosids</taxon>
        <taxon>fabids</taxon>
        <taxon>Fabales</taxon>
        <taxon>Fabaceae</taxon>
        <taxon>Papilionoideae</taxon>
        <taxon>50 kb inversion clade</taxon>
        <taxon>NPAAA clade</taxon>
        <taxon>Hologalegina</taxon>
        <taxon>IRL clade</taxon>
        <taxon>Trifolieae</taxon>
        <taxon>Medicago</taxon>
    </lineage>
</organism>
<dbReference type="PANTHER" id="PTHR47074">
    <property type="entry name" value="BNAC02G40300D PROTEIN"/>
    <property type="match status" value="1"/>
</dbReference>